<keyword evidence="2" id="KW-1185">Reference proteome</keyword>
<evidence type="ECO:0000313" key="1">
    <source>
        <dbReference type="EMBL" id="QFR42924.1"/>
    </source>
</evidence>
<accession>A0AAJ4DM89</accession>
<sequence>MRSFLYRIFLLFLLYYLSGCSLEPKPKEQEELPLWVNNHSLTQAVGTSEVNFQGVYTQQAEALNEAKSQLAHNIRSYITSSLESELKVNGTEISNKFRDKISALSEVFLSESYQVDAYFDSQRKLYILVESSKERIDKIIGRNSNTKEDKISIPSLSTRPFKKDELIKSKCYSTEILQTINTKSALFQNKPVWFFRPNQNGVFGSVGIAEKSEGMNFLEQKKAASVLAKSSLLKDKKMQIESEHELLKIVDDEISGEIFESSAVIRSKAKSISVEQKDIWLDPKSCELYIWIVRKDEI</sequence>
<dbReference type="Proteomes" id="UP000326061">
    <property type="component" value="Chromosome"/>
</dbReference>
<dbReference type="AlphaFoldDB" id="A0AAJ4DM89"/>
<proteinExistence type="predicted"/>
<dbReference type="EMBL" id="CP041166">
    <property type="protein sequence ID" value="QFR42924.1"/>
    <property type="molecule type" value="Genomic_DNA"/>
</dbReference>
<name>A0AAJ4DM89_9BACT</name>
<organism evidence="1 2">
    <name type="scientific">Sulfurimonas xiamenensis</name>
    <dbReference type="NCBI Taxonomy" id="2590021"/>
    <lineage>
        <taxon>Bacteria</taxon>
        <taxon>Pseudomonadati</taxon>
        <taxon>Campylobacterota</taxon>
        <taxon>Epsilonproteobacteria</taxon>
        <taxon>Campylobacterales</taxon>
        <taxon>Sulfurimonadaceae</taxon>
        <taxon>Sulfurimonas</taxon>
    </lineage>
</organism>
<evidence type="ECO:0000313" key="2">
    <source>
        <dbReference type="Proteomes" id="UP000326061"/>
    </source>
</evidence>
<dbReference type="RefSeq" id="WP_152298987.1">
    <property type="nucleotide sequence ID" value="NZ_CP041166.1"/>
</dbReference>
<protein>
    <recommendedName>
        <fullName evidence="3">LPP20 lipoprotein</fullName>
    </recommendedName>
</protein>
<dbReference type="Gene3D" id="3.10.129.140">
    <property type="entry name" value="Helicobacter TNF-alpha-Inducing protein"/>
    <property type="match status" value="1"/>
</dbReference>
<evidence type="ECO:0008006" key="3">
    <source>
        <dbReference type="Google" id="ProtNLM"/>
    </source>
</evidence>
<reference evidence="2" key="1">
    <citation type="submission" date="2019-06" db="EMBL/GenBank/DDBJ databases">
        <title>Sulfurimonas gotlandica sp. nov., a chemoautotrophic and psychrotolerant epsilonproteobacterium isolated from a pelagic redoxcline, and an emended description of the genus Sulfurimonas.</title>
        <authorList>
            <person name="Wang S."/>
            <person name="Jiang L."/>
            <person name="Shao Z."/>
        </authorList>
    </citation>
    <scope>NUCLEOTIDE SEQUENCE [LARGE SCALE GENOMIC DNA]</scope>
    <source>
        <strain evidence="2">1-1N</strain>
    </source>
</reference>
<gene>
    <name evidence="1" type="ORF">FJR47_02980</name>
</gene>
<dbReference type="KEGG" id="suln:FJR47_02980"/>